<feature type="compositionally biased region" description="Basic and acidic residues" evidence="2">
    <location>
        <begin position="274"/>
        <end position="291"/>
    </location>
</feature>
<accession>A0A8H3C5E2</accession>
<feature type="compositionally biased region" description="Gly residues" evidence="2">
    <location>
        <begin position="234"/>
        <end position="257"/>
    </location>
</feature>
<dbReference type="Gene3D" id="3.10.20.550">
    <property type="entry name" value="ASAP complex, SAP18 subunit"/>
    <property type="match status" value="1"/>
</dbReference>
<feature type="region of interest" description="Disordered" evidence="2">
    <location>
        <begin position="224"/>
        <end position="329"/>
    </location>
</feature>
<dbReference type="PANTHER" id="PTHR13082:SF0">
    <property type="entry name" value="HISTONE DEACETYLASE COMPLEX SUBUNIT SAP18"/>
    <property type="match status" value="1"/>
</dbReference>
<dbReference type="InterPro" id="IPR042534">
    <property type="entry name" value="SAP18_sf"/>
</dbReference>
<dbReference type="Pfam" id="PF06487">
    <property type="entry name" value="SAP18"/>
    <property type="match status" value="1"/>
</dbReference>
<gene>
    <name evidence="3" type="ORF">RDB_LOCUS188808</name>
</gene>
<dbReference type="GO" id="GO:0005634">
    <property type="term" value="C:nucleus"/>
    <property type="evidence" value="ECO:0007669"/>
    <property type="project" value="TreeGrafter"/>
</dbReference>
<comment type="similarity">
    <text evidence="1">Belongs to the SAP18 family.</text>
</comment>
<protein>
    <recommendedName>
        <fullName evidence="5">Histone deacetylase complex subunit SAP18</fullName>
    </recommendedName>
</protein>
<sequence length="329" mass="35695">MNERSALEVNLREAMTTEVEKIPVDRTKTCPFLLRTFVKSGSFHPESAFENGRVPTLDEHAVHVWSNSTLIDVVRALRAQTPSPSLPAGAFRNPGTRYAFRTIFYDRGAITSKDLGQVGPRDLNDISALHSSSGQMPTPPTEPTDLPVDNAMEADDDAPRKDRDDEDVPPAGTNAPSGTRAKPGARTLDELRVQPGDWLSVSITLPASAKPVVGLAGLAIRGAERDREGEPGGHWRGGGTGGGRGRPAGLVRGGGHLAFGRERGPPGRDISPPRNRDGPNRRSGGYDRRPSPDMTRGGSSYRDVSRSRSRERRSRSPIGRRRGGRYERD</sequence>
<reference evidence="3" key="1">
    <citation type="submission" date="2021-01" db="EMBL/GenBank/DDBJ databases">
        <authorList>
            <person name="Kaushik A."/>
        </authorList>
    </citation>
    <scope>NUCLEOTIDE SEQUENCE</scope>
    <source>
        <strain evidence="3">AG3-T5</strain>
    </source>
</reference>
<comment type="caution">
    <text evidence="3">The sequence shown here is derived from an EMBL/GenBank/DDBJ whole genome shotgun (WGS) entry which is preliminary data.</text>
</comment>
<dbReference type="AlphaFoldDB" id="A0A8H3C5E2"/>
<evidence type="ECO:0008006" key="5">
    <source>
        <dbReference type="Google" id="ProtNLM"/>
    </source>
</evidence>
<dbReference type="EMBL" id="CAJMWW010000622">
    <property type="protein sequence ID" value="CAE6475408.1"/>
    <property type="molecule type" value="Genomic_DNA"/>
</dbReference>
<feature type="region of interest" description="Disordered" evidence="2">
    <location>
        <begin position="114"/>
        <end position="187"/>
    </location>
</feature>
<name>A0A8H3C5E2_9AGAM</name>
<feature type="compositionally biased region" description="Basic residues" evidence="2">
    <location>
        <begin position="309"/>
        <end position="323"/>
    </location>
</feature>
<evidence type="ECO:0000313" key="3">
    <source>
        <dbReference type="EMBL" id="CAE6475408.1"/>
    </source>
</evidence>
<evidence type="ECO:0000313" key="4">
    <source>
        <dbReference type="Proteomes" id="UP000663841"/>
    </source>
</evidence>
<organism evidence="3 4">
    <name type="scientific">Rhizoctonia solani</name>
    <dbReference type="NCBI Taxonomy" id="456999"/>
    <lineage>
        <taxon>Eukaryota</taxon>
        <taxon>Fungi</taxon>
        <taxon>Dikarya</taxon>
        <taxon>Basidiomycota</taxon>
        <taxon>Agaricomycotina</taxon>
        <taxon>Agaricomycetes</taxon>
        <taxon>Cantharellales</taxon>
        <taxon>Ceratobasidiaceae</taxon>
        <taxon>Rhizoctonia</taxon>
    </lineage>
</organism>
<dbReference type="Proteomes" id="UP000663841">
    <property type="component" value="Unassembled WGS sequence"/>
</dbReference>
<feature type="compositionally biased region" description="Basic and acidic residues" evidence="2">
    <location>
        <begin position="224"/>
        <end position="233"/>
    </location>
</feature>
<proteinExistence type="inferred from homology"/>
<evidence type="ECO:0000256" key="1">
    <source>
        <dbReference type="ARBA" id="ARBA00009143"/>
    </source>
</evidence>
<dbReference type="PANTHER" id="PTHR13082">
    <property type="entry name" value="SAP18"/>
    <property type="match status" value="1"/>
</dbReference>
<evidence type="ECO:0000256" key="2">
    <source>
        <dbReference type="SAM" id="MobiDB-lite"/>
    </source>
</evidence>
<dbReference type="OrthoDB" id="439710at2759"/>
<dbReference type="InterPro" id="IPR010516">
    <property type="entry name" value="SAP18"/>
</dbReference>